<gene>
    <name evidence="2" type="ORF">ACFP3M_23790</name>
</gene>
<sequence length="115" mass="12572">MITRFPKSAAVAALAACTLTLSAGTSTAQPGAMVYLTGPHGTYHVAEKAGCIPLRDPHLTDSVLNTTDDNVEIYEYDPYAQDPCDLDQRIAVVNAEQRDRFDHVYQVGAVRFLMQ</sequence>
<keyword evidence="3" id="KW-1185">Reference proteome</keyword>
<proteinExistence type="predicted"/>
<dbReference type="RefSeq" id="WP_345078177.1">
    <property type="nucleotide sequence ID" value="NZ_BAAAWG010000002.1"/>
</dbReference>
<organism evidence="2 3">
    <name type="scientific">Streptomyces ramulosus</name>
    <dbReference type="NCBI Taxonomy" id="47762"/>
    <lineage>
        <taxon>Bacteria</taxon>
        <taxon>Bacillati</taxon>
        <taxon>Actinomycetota</taxon>
        <taxon>Actinomycetes</taxon>
        <taxon>Kitasatosporales</taxon>
        <taxon>Streptomycetaceae</taxon>
        <taxon>Streptomyces</taxon>
    </lineage>
</organism>
<evidence type="ECO:0000256" key="1">
    <source>
        <dbReference type="SAM" id="SignalP"/>
    </source>
</evidence>
<evidence type="ECO:0000313" key="3">
    <source>
        <dbReference type="Proteomes" id="UP001596241"/>
    </source>
</evidence>
<dbReference type="Proteomes" id="UP001596241">
    <property type="component" value="Unassembled WGS sequence"/>
</dbReference>
<name>A0ABW1FMZ2_9ACTN</name>
<evidence type="ECO:0000313" key="2">
    <source>
        <dbReference type="EMBL" id="MFC5895822.1"/>
    </source>
</evidence>
<feature type="signal peptide" evidence="1">
    <location>
        <begin position="1"/>
        <end position="28"/>
    </location>
</feature>
<reference evidence="3" key="1">
    <citation type="journal article" date="2019" name="Int. J. Syst. Evol. Microbiol.">
        <title>The Global Catalogue of Microorganisms (GCM) 10K type strain sequencing project: providing services to taxonomists for standard genome sequencing and annotation.</title>
        <authorList>
            <consortium name="The Broad Institute Genomics Platform"/>
            <consortium name="The Broad Institute Genome Sequencing Center for Infectious Disease"/>
            <person name="Wu L."/>
            <person name="Ma J."/>
        </authorList>
    </citation>
    <scope>NUCLEOTIDE SEQUENCE [LARGE SCALE GENOMIC DNA]</scope>
    <source>
        <strain evidence="3">CGMCC 1.15809</strain>
    </source>
</reference>
<feature type="chain" id="PRO_5045181578" evidence="1">
    <location>
        <begin position="29"/>
        <end position="115"/>
    </location>
</feature>
<dbReference type="EMBL" id="JBHSPW010000012">
    <property type="protein sequence ID" value="MFC5895822.1"/>
    <property type="molecule type" value="Genomic_DNA"/>
</dbReference>
<keyword evidence="1" id="KW-0732">Signal</keyword>
<protein>
    <submittedName>
        <fullName evidence="2">Uncharacterized protein</fullName>
    </submittedName>
</protein>
<comment type="caution">
    <text evidence="2">The sequence shown here is derived from an EMBL/GenBank/DDBJ whole genome shotgun (WGS) entry which is preliminary data.</text>
</comment>
<accession>A0ABW1FMZ2</accession>